<proteinExistence type="predicted"/>
<name>A0A917ARU1_9MICC</name>
<dbReference type="EMBL" id="BMIS01000007">
    <property type="protein sequence ID" value="GGE71085.1"/>
    <property type="molecule type" value="Genomic_DNA"/>
</dbReference>
<dbReference type="CDD" id="cd07067">
    <property type="entry name" value="HP_PGM_like"/>
    <property type="match status" value="1"/>
</dbReference>
<evidence type="ECO:0000313" key="3">
    <source>
        <dbReference type="EMBL" id="GGE71085.1"/>
    </source>
</evidence>
<evidence type="ECO:0000256" key="2">
    <source>
        <dbReference type="SAM" id="MobiDB-lite"/>
    </source>
</evidence>
<keyword evidence="4" id="KW-1185">Reference proteome</keyword>
<dbReference type="AlphaFoldDB" id="A0A917ARU1"/>
<dbReference type="PANTHER" id="PTHR20935">
    <property type="entry name" value="PHOSPHOGLYCERATE MUTASE-RELATED"/>
    <property type="match status" value="1"/>
</dbReference>
<evidence type="ECO:0008006" key="5">
    <source>
        <dbReference type="Google" id="ProtNLM"/>
    </source>
</evidence>
<dbReference type="InterPro" id="IPR029033">
    <property type="entry name" value="His_PPase_superfam"/>
</dbReference>
<evidence type="ECO:0000313" key="4">
    <source>
        <dbReference type="Proteomes" id="UP000633136"/>
    </source>
</evidence>
<feature type="region of interest" description="Disordered" evidence="2">
    <location>
        <begin position="10"/>
        <end position="30"/>
    </location>
</feature>
<dbReference type="SMART" id="SM00855">
    <property type="entry name" value="PGAM"/>
    <property type="match status" value="1"/>
</dbReference>
<dbReference type="InterPro" id="IPR013078">
    <property type="entry name" value="His_Pase_superF_clade-1"/>
</dbReference>
<dbReference type="Gene3D" id="3.40.50.1240">
    <property type="entry name" value="Phosphoglycerate mutase-like"/>
    <property type="match status" value="1"/>
</dbReference>
<protein>
    <recommendedName>
        <fullName evidence="5">Histidine phosphatase</fullName>
    </recommendedName>
</protein>
<gene>
    <name evidence="3" type="ORF">GCM10011401_17750</name>
</gene>
<dbReference type="PANTHER" id="PTHR20935:SF1">
    <property type="entry name" value="SLL1549 PROTEIN"/>
    <property type="match status" value="1"/>
</dbReference>
<comment type="caution">
    <text evidence="3">The sequence shown here is derived from an EMBL/GenBank/DDBJ whole genome shotgun (WGS) entry which is preliminary data.</text>
</comment>
<organism evidence="3 4">
    <name type="scientific">Nesterenkonia cremea</name>
    <dbReference type="NCBI Taxonomy" id="1882340"/>
    <lineage>
        <taxon>Bacteria</taxon>
        <taxon>Bacillati</taxon>
        <taxon>Actinomycetota</taxon>
        <taxon>Actinomycetes</taxon>
        <taxon>Micrococcales</taxon>
        <taxon>Micrococcaceae</taxon>
        <taxon>Nesterenkonia</taxon>
    </lineage>
</organism>
<evidence type="ECO:0000256" key="1">
    <source>
        <dbReference type="ARBA" id="ARBA00022801"/>
    </source>
</evidence>
<dbReference type="GO" id="GO:0016787">
    <property type="term" value="F:hydrolase activity"/>
    <property type="evidence" value="ECO:0007669"/>
    <property type="project" value="UniProtKB-KW"/>
</dbReference>
<dbReference type="RefSeq" id="WP_188684836.1">
    <property type="nucleotide sequence ID" value="NZ_BMIS01000007.1"/>
</dbReference>
<keyword evidence="1" id="KW-0378">Hydrolase</keyword>
<dbReference type="SUPFAM" id="SSF53254">
    <property type="entry name" value="Phosphoglycerate mutase-like"/>
    <property type="match status" value="1"/>
</dbReference>
<reference evidence="3" key="2">
    <citation type="submission" date="2020-09" db="EMBL/GenBank/DDBJ databases">
        <authorList>
            <person name="Sun Q."/>
            <person name="Zhou Y."/>
        </authorList>
    </citation>
    <scope>NUCLEOTIDE SEQUENCE</scope>
    <source>
        <strain evidence="3">CGMCC 1.15388</strain>
    </source>
</reference>
<dbReference type="Proteomes" id="UP000633136">
    <property type="component" value="Unassembled WGS sequence"/>
</dbReference>
<sequence>MPSLLILRHGEAGHSFSGGDHSRTLTSRGQEQSRQIGSWLSYSGLLPGATMCSDAMRARQTCIWVNEQLGEKAPTAYLDDRLYLAAPHGMLSVINETPEAVQTLLVVAHMPAVQEVSMELASVHSEEEPVIRMAGSWPTAGIAHLRFDKPWAELDGRDARLVAFHVPGAQTPGA</sequence>
<dbReference type="InterPro" id="IPR051021">
    <property type="entry name" value="Mito_Ser/Thr_phosphatase"/>
</dbReference>
<accession>A0A917ARU1</accession>
<reference evidence="3" key="1">
    <citation type="journal article" date="2014" name="Int. J. Syst. Evol. Microbiol.">
        <title>Complete genome sequence of Corynebacterium casei LMG S-19264T (=DSM 44701T), isolated from a smear-ripened cheese.</title>
        <authorList>
            <consortium name="US DOE Joint Genome Institute (JGI-PGF)"/>
            <person name="Walter F."/>
            <person name="Albersmeier A."/>
            <person name="Kalinowski J."/>
            <person name="Ruckert C."/>
        </authorList>
    </citation>
    <scope>NUCLEOTIDE SEQUENCE</scope>
    <source>
        <strain evidence="3">CGMCC 1.15388</strain>
    </source>
</reference>
<dbReference type="Pfam" id="PF00300">
    <property type="entry name" value="His_Phos_1"/>
    <property type="match status" value="1"/>
</dbReference>